<name>A0AAV5I1L7_9ROSI</name>
<evidence type="ECO:0000313" key="2">
    <source>
        <dbReference type="Proteomes" id="UP001054252"/>
    </source>
</evidence>
<accession>A0AAV5I1L7</accession>
<evidence type="ECO:0000313" key="1">
    <source>
        <dbReference type="EMBL" id="GKU92787.1"/>
    </source>
</evidence>
<keyword evidence="2" id="KW-1185">Reference proteome</keyword>
<comment type="caution">
    <text evidence="1">The sequence shown here is derived from an EMBL/GenBank/DDBJ whole genome shotgun (WGS) entry which is preliminary data.</text>
</comment>
<reference evidence="1 2" key="1">
    <citation type="journal article" date="2021" name="Commun. Biol.">
        <title>The genome of Shorea leprosula (Dipterocarpaceae) highlights the ecological relevance of drought in aseasonal tropical rainforests.</title>
        <authorList>
            <person name="Ng K.K.S."/>
            <person name="Kobayashi M.J."/>
            <person name="Fawcett J.A."/>
            <person name="Hatakeyama M."/>
            <person name="Paape T."/>
            <person name="Ng C.H."/>
            <person name="Ang C.C."/>
            <person name="Tnah L.H."/>
            <person name="Lee C.T."/>
            <person name="Nishiyama T."/>
            <person name="Sese J."/>
            <person name="O'Brien M.J."/>
            <person name="Copetti D."/>
            <person name="Mohd Noor M.I."/>
            <person name="Ong R.C."/>
            <person name="Putra M."/>
            <person name="Sireger I.Z."/>
            <person name="Indrioko S."/>
            <person name="Kosugi Y."/>
            <person name="Izuno A."/>
            <person name="Isagi Y."/>
            <person name="Lee S.L."/>
            <person name="Shimizu K.K."/>
        </authorList>
    </citation>
    <scope>NUCLEOTIDE SEQUENCE [LARGE SCALE GENOMIC DNA]</scope>
    <source>
        <strain evidence="1">214</strain>
    </source>
</reference>
<dbReference type="EMBL" id="BPVZ01000006">
    <property type="protein sequence ID" value="GKU92787.1"/>
    <property type="molecule type" value="Genomic_DNA"/>
</dbReference>
<dbReference type="Proteomes" id="UP001054252">
    <property type="component" value="Unassembled WGS sequence"/>
</dbReference>
<sequence length="73" mass="8042">MSGRSTWGSSGIFRGNSTWESRGLIPASILPKDLKGWLIPSLTLRIRDTSDSCQTTVRTIIAKEASRLRYSAS</sequence>
<protein>
    <submittedName>
        <fullName evidence="1">Uncharacterized protein</fullName>
    </submittedName>
</protein>
<dbReference type="AlphaFoldDB" id="A0AAV5I1L7"/>
<gene>
    <name evidence="1" type="ORF">SLEP1_g6465</name>
</gene>
<organism evidence="1 2">
    <name type="scientific">Rubroshorea leprosula</name>
    <dbReference type="NCBI Taxonomy" id="152421"/>
    <lineage>
        <taxon>Eukaryota</taxon>
        <taxon>Viridiplantae</taxon>
        <taxon>Streptophyta</taxon>
        <taxon>Embryophyta</taxon>
        <taxon>Tracheophyta</taxon>
        <taxon>Spermatophyta</taxon>
        <taxon>Magnoliopsida</taxon>
        <taxon>eudicotyledons</taxon>
        <taxon>Gunneridae</taxon>
        <taxon>Pentapetalae</taxon>
        <taxon>rosids</taxon>
        <taxon>malvids</taxon>
        <taxon>Malvales</taxon>
        <taxon>Dipterocarpaceae</taxon>
        <taxon>Rubroshorea</taxon>
    </lineage>
</organism>
<proteinExistence type="predicted"/>